<dbReference type="EMBL" id="BQNB010020565">
    <property type="protein sequence ID" value="GJT97304.1"/>
    <property type="molecule type" value="Genomic_DNA"/>
</dbReference>
<reference evidence="2" key="1">
    <citation type="journal article" date="2022" name="Int. J. Mol. Sci.">
        <title>Draft Genome of Tanacetum Coccineum: Genomic Comparison of Closely Related Tanacetum-Family Plants.</title>
        <authorList>
            <person name="Yamashiro T."/>
            <person name="Shiraishi A."/>
            <person name="Nakayama K."/>
            <person name="Satake H."/>
        </authorList>
    </citation>
    <scope>NUCLEOTIDE SEQUENCE</scope>
</reference>
<accession>A0ABQ5IC77</accession>
<evidence type="ECO:0000313" key="3">
    <source>
        <dbReference type="Proteomes" id="UP001151760"/>
    </source>
</evidence>
<dbReference type="Proteomes" id="UP001151760">
    <property type="component" value="Unassembled WGS sequence"/>
</dbReference>
<protein>
    <submittedName>
        <fullName evidence="2">Uncharacterized protein</fullName>
    </submittedName>
</protein>
<comment type="caution">
    <text evidence="2">The sequence shown here is derived from an EMBL/GenBank/DDBJ whole genome shotgun (WGS) entry which is preliminary data.</text>
</comment>
<feature type="compositionally biased region" description="Basic and acidic residues" evidence="1">
    <location>
        <begin position="20"/>
        <end position="30"/>
    </location>
</feature>
<proteinExistence type="predicted"/>
<evidence type="ECO:0000313" key="2">
    <source>
        <dbReference type="EMBL" id="GJT97304.1"/>
    </source>
</evidence>
<sequence length="70" mass="7450">MRGEQSRHKFSDGKGGSTLRTHEPLHKEGQTTDLEQSQGGLKVKEAVEGGSVRGAISVGRICGEASLLEM</sequence>
<gene>
    <name evidence="2" type="ORF">Tco_1092822</name>
</gene>
<evidence type="ECO:0000256" key="1">
    <source>
        <dbReference type="SAM" id="MobiDB-lite"/>
    </source>
</evidence>
<feature type="region of interest" description="Disordered" evidence="1">
    <location>
        <begin position="1"/>
        <end position="41"/>
    </location>
</feature>
<organism evidence="2 3">
    <name type="scientific">Tanacetum coccineum</name>
    <dbReference type="NCBI Taxonomy" id="301880"/>
    <lineage>
        <taxon>Eukaryota</taxon>
        <taxon>Viridiplantae</taxon>
        <taxon>Streptophyta</taxon>
        <taxon>Embryophyta</taxon>
        <taxon>Tracheophyta</taxon>
        <taxon>Spermatophyta</taxon>
        <taxon>Magnoliopsida</taxon>
        <taxon>eudicotyledons</taxon>
        <taxon>Gunneridae</taxon>
        <taxon>Pentapetalae</taxon>
        <taxon>asterids</taxon>
        <taxon>campanulids</taxon>
        <taxon>Asterales</taxon>
        <taxon>Asteraceae</taxon>
        <taxon>Asteroideae</taxon>
        <taxon>Anthemideae</taxon>
        <taxon>Anthemidinae</taxon>
        <taxon>Tanacetum</taxon>
    </lineage>
</organism>
<name>A0ABQ5IC77_9ASTR</name>
<reference evidence="2" key="2">
    <citation type="submission" date="2022-01" db="EMBL/GenBank/DDBJ databases">
        <authorList>
            <person name="Yamashiro T."/>
            <person name="Shiraishi A."/>
            <person name="Satake H."/>
            <person name="Nakayama K."/>
        </authorList>
    </citation>
    <scope>NUCLEOTIDE SEQUENCE</scope>
</reference>
<keyword evidence="3" id="KW-1185">Reference proteome</keyword>
<feature type="compositionally biased region" description="Basic and acidic residues" evidence="1">
    <location>
        <begin position="1"/>
        <end position="12"/>
    </location>
</feature>